<dbReference type="PANTHER" id="PTHR10218">
    <property type="entry name" value="GTP-BINDING PROTEIN ALPHA SUBUNIT"/>
    <property type="match status" value="1"/>
</dbReference>
<reference evidence="7" key="1">
    <citation type="journal article" date="2020" name="Nat. Commun.">
        <title>Large-scale genome sequencing of mycorrhizal fungi provides insights into the early evolution of symbiotic traits.</title>
        <authorList>
            <person name="Miyauchi S."/>
            <person name="Kiss E."/>
            <person name="Kuo A."/>
            <person name="Drula E."/>
            <person name="Kohler A."/>
            <person name="Sanchez-Garcia M."/>
            <person name="Morin E."/>
            <person name="Andreopoulos B."/>
            <person name="Barry K.W."/>
            <person name="Bonito G."/>
            <person name="Buee M."/>
            <person name="Carver A."/>
            <person name="Chen C."/>
            <person name="Cichocki N."/>
            <person name="Clum A."/>
            <person name="Culley D."/>
            <person name="Crous P.W."/>
            <person name="Fauchery L."/>
            <person name="Girlanda M."/>
            <person name="Hayes R.D."/>
            <person name="Keri Z."/>
            <person name="LaButti K."/>
            <person name="Lipzen A."/>
            <person name="Lombard V."/>
            <person name="Magnuson J."/>
            <person name="Maillard F."/>
            <person name="Murat C."/>
            <person name="Nolan M."/>
            <person name="Ohm R.A."/>
            <person name="Pangilinan J."/>
            <person name="Pereira M.F."/>
            <person name="Perotto S."/>
            <person name="Peter M."/>
            <person name="Pfister S."/>
            <person name="Riley R."/>
            <person name="Sitrit Y."/>
            <person name="Stielow J.B."/>
            <person name="Szollosi G."/>
            <person name="Zifcakova L."/>
            <person name="Stursova M."/>
            <person name="Spatafora J.W."/>
            <person name="Tedersoo L."/>
            <person name="Vaario L.M."/>
            <person name="Yamada A."/>
            <person name="Yan M."/>
            <person name="Wang P."/>
            <person name="Xu J."/>
            <person name="Bruns T."/>
            <person name="Baldrian P."/>
            <person name="Vilgalys R."/>
            <person name="Dunand C."/>
            <person name="Henrissat B."/>
            <person name="Grigoriev I.V."/>
            <person name="Hibbett D."/>
            <person name="Nagy L.G."/>
            <person name="Martin F.M."/>
        </authorList>
    </citation>
    <scope>NUCLEOTIDE SEQUENCE</scope>
    <source>
        <strain evidence="7">UH-Tt-Lm1</strain>
    </source>
</reference>
<evidence type="ECO:0000313" key="7">
    <source>
        <dbReference type="EMBL" id="KAF9784583.1"/>
    </source>
</evidence>
<dbReference type="GO" id="GO:0005834">
    <property type="term" value="C:heterotrimeric G-protein complex"/>
    <property type="evidence" value="ECO:0007669"/>
    <property type="project" value="TreeGrafter"/>
</dbReference>
<evidence type="ECO:0000313" key="8">
    <source>
        <dbReference type="Proteomes" id="UP000736335"/>
    </source>
</evidence>
<dbReference type="InterPro" id="IPR027417">
    <property type="entry name" value="P-loop_NTPase"/>
</dbReference>
<dbReference type="EMBL" id="WIUZ02000008">
    <property type="protein sequence ID" value="KAF9784583.1"/>
    <property type="molecule type" value="Genomic_DNA"/>
</dbReference>
<organism evidence="7 8">
    <name type="scientific">Thelephora terrestris</name>
    <dbReference type="NCBI Taxonomy" id="56493"/>
    <lineage>
        <taxon>Eukaryota</taxon>
        <taxon>Fungi</taxon>
        <taxon>Dikarya</taxon>
        <taxon>Basidiomycota</taxon>
        <taxon>Agaricomycotina</taxon>
        <taxon>Agaricomycetes</taxon>
        <taxon>Thelephorales</taxon>
        <taxon>Thelephoraceae</taxon>
        <taxon>Thelephora</taxon>
    </lineage>
</organism>
<dbReference type="SUPFAM" id="SSF52540">
    <property type="entry name" value="P-loop containing nucleoside triphosphate hydrolases"/>
    <property type="match status" value="1"/>
</dbReference>
<dbReference type="Pfam" id="PF00503">
    <property type="entry name" value="G-alpha"/>
    <property type="match status" value="1"/>
</dbReference>
<dbReference type="Proteomes" id="UP000736335">
    <property type="component" value="Unassembled WGS sequence"/>
</dbReference>
<dbReference type="InterPro" id="IPR011025">
    <property type="entry name" value="GproteinA_insert"/>
</dbReference>
<feature type="binding site" evidence="5">
    <location>
        <position position="340"/>
    </location>
    <ligand>
        <name>Mg(2+)</name>
        <dbReference type="ChEBI" id="CHEBI:18420"/>
    </ligand>
</feature>
<keyword evidence="8" id="KW-1185">Reference proteome</keyword>
<dbReference type="PANTHER" id="PTHR10218:SF360">
    <property type="entry name" value="GUANINE NUCLEOTIDE-BINDING PROTEIN SUBUNIT ALPHA HOMOLOG"/>
    <property type="match status" value="1"/>
</dbReference>
<evidence type="ECO:0000256" key="1">
    <source>
        <dbReference type="ARBA" id="ARBA00022741"/>
    </source>
</evidence>
<dbReference type="PROSITE" id="PS51882">
    <property type="entry name" value="G_ALPHA"/>
    <property type="match status" value="1"/>
</dbReference>
<keyword evidence="3" id="KW-0807">Transducer</keyword>
<feature type="binding site" evidence="4">
    <location>
        <begin position="433"/>
        <end position="436"/>
    </location>
    <ligand>
        <name>GTP</name>
        <dbReference type="ChEBI" id="CHEBI:37565"/>
    </ligand>
</feature>
<dbReference type="SUPFAM" id="SSF47895">
    <property type="entry name" value="Transducin (alpha subunit), insertion domain"/>
    <property type="match status" value="1"/>
</dbReference>
<evidence type="ECO:0000256" key="6">
    <source>
        <dbReference type="SAM" id="MobiDB-lite"/>
    </source>
</evidence>
<dbReference type="GO" id="GO:0001664">
    <property type="term" value="F:G protein-coupled receptor binding"/>
    <property type="evidence" value="ECO:0007669"/>
    <property type="project" value="TreeGrafter"/>
</dbReference>
<feature type="region of interest" description="Disordered" evidence="6">
    <location>
        <begin position="1"/>
        <end position="39"/>
    </location>
</feature>
<keyword evidence="5" id="KW-0479">Metal-binding</keyword>
<dbReference type="GO" id="GO:0031683">
    <property type="term" value="F:G-protein beta/gamma-subunit complex binding"/>
    <property type="evidence" value="ECO:0007669"/>
    <property type="project" value="InterPro"/>
</dbReference>
<protein>
    <submittedName>
        <fullName evidence="7">G-alpha-domain-containing protein</fullName>
    </submittedName>
</protein>
<dbReference type="AlphaFoldDB" id="A0A9P6L5R1"/>
<gene>
    <name evidence="7" type="ORF">BJ322DRAFT_853073</name>
</gene>
<evidence type="ECO:0000256" key="2">
    <source>
        <dbReference type="ARBA" id="ARBA00023134"/>
    </source>
</evidence>
<feature type="region of interest" description="Disordered" evidence="6">
    <location>
        <begin position="233"/>
        <end position="253"/>
    </location>
</feature>
<dbReference type="OrthoDB" id="5817230at2759"/>
<dbReference type="GO" id="GO:0005525">
    <property type="term" value="F:GTP binding"/>
    <property type="evidence" value="ECO:0007669"/>
    <property type="project" value="UniProtKB-KW"/>
</dbReference>
<keyword evidence="1 4" id="KW-0547">Nucleotide-binding</keyword>
<dbReference type="GO" id="GO:0005737">
    <property type="term" value="C:cytoplasm"/>
    <property type="evidence" value="ECO:0007669"/>
    <property type="project" value="TreeGrafter"/>
</dbReference>
<name>A0A9P6L5R1_9AGAM</name>
<feature type="compositionally biased region" description="Basic and acidic residues" evidence="6">
    <location>
        <begin position="25"/>
        <end position="39"/>
    </location>
</feature>
<dbReference type="GO" id="GO:0007188">
    <property type="term" value="P:adenylate cyclase-modulating G protein-coupled receptor signaling pathway"/>
    <property type="evidence" value="ECO:0007669"/>
    <property type="project" value="TreeGrafter"/>
</dbReference>
<reference evidence="7" key="2">
    <citation type="submission" date="2020-11" db="EMBL/GenBank/DDBJ databases">
        <authorList>
            <consortium name="DOE Joint Genome Institute"/>
            <person name="Kuo A."/>
            <person name="Miyauchi S."/>
            <person name="Kiss E."/>
            <person name="Drula E."/>
            <person name="Kohler A."/>
            <person name="Sanchez-Garcia M."/>
            <person name="Andreopoulos B."/>
            <person name="Barry K.W."/>
            <person name="Bonito G."/>
            <person name="Buee M."/>
            <person name="Carver A."/>
            <person name="Chen C."/>
            <person name="Cichocki N."/>
            <person name="Clum A."/>
            <person name="Culley D."/>
            <person name="Crous P.W."/>
            <person name="Fauchery L."/>
            <person name="Girlanda M."/>
            <person name="Hayes R."/>
            <person name="Keri Z."/>
            <person name="Labutti K."/>
            <person name="Lipzen A."/>
            <person name="Lombard V."/>
            <person name="Magnuson J."/>
            <person name="Maillard F."/>
            <person name="Morin E."/>
            <person name="Murat C."/>
            <person name="Nolan M."/>
            <person name="Ohm R."/>
            <person name="Pangilinan J."/>
            <person name="Pereira M."/>
            <person name="Perotto S."/>
            <person name="Peter M."/>
            <person name="Riley R."/>
            <person name="Sitrit Y."/>
            <person name="Stielow B."/>
            <person name="Szollosi G."/>
            <person name="Zifcakova L."/>
            <person name="Stursova M."/>
            <person name="Spatafora J.W."/>
            <person name="Tedersoo L."/>
            <person name="Vaario L.-M."/>
            <person name="Yamada A."/>
            <person name="Yan M."/>
            <person name="Wang P."/>
            <person name="Xu J."/>
            <person name="Bruns T."/>
            <person name="Baldrian P."/>
            <person name="Vilgalys R."/>
            <person name="Henrissat B."/>
            <person name="Grigoriev I.V."/>
            <person name="Hibbett D."/>
            <person name="Nagy L.G."/>
            <person name="Martin F.M."/>
        </authorList>
    </citation>
    <scope>NUCLEOTIDE SEQUENCE</scope>
    <source>
        <strain evidence="7">UH-Tt-Lm1</strain>
    </source>
</reference>
<feature type="binding site" evidence="4">
    <location>
        <position position="494"/>
    </location>
    <ligand>
        <name>GTP</name>
        <dbReference type="ChEBI" id="CHEBI:37565"/>
    </ligand>
</feature>
<dbReference type="GO" id="GO:0003924">
    <property type="term" value="F:GTPase activity"/>
    <property type="evidence" value="ECO:0007669"/>
    <property type="project" value="InterPro"/>
</dbReference>
<evidence type="ECO:0000256" key="3">
    <source>
        <dbReference type="ARBA" id="ARBA00023224"/>
    </source>
</evidence>
<feature type="region of interest" description="Disordered" evidence="6">
    <location>
        <begin position="184"/>
        <end position="208"/>
    </location>
</feature>
<dbReference type="GO" id="GO:0046872">
    <property type="term" value="F:metal ion binding"/>
    <property type="evidence" value="ECO:0007669"/>
    <property type="project" value="UniProtKB-KW"/>
</dbReference>
<dbReference type="FunFam" id="3.40.50.300:FF:000720">
    <property type="entry name" value="Guanine nucleotide-binding protein G(k) subunit alpha"/>
    <property type="match status" value="1"/>
</dbReference>
<keyword evidence="2 4" id="KW-0342">GTP-binding</keyword>
<dbReference type="SMART" id="SM00275">
    <property type="entry name" value="G_alpha"/>
    <property type="match status" value="1"/>
</dbReference>
<dbReference type="Gene3D" id="3.40.50.300">
    <property type="entry name" value="P-loop containing nucleotide triphosphate hydrolases"/>
    <property type="match status" value="2"/>
</dbReference>
<proteinExistence type="predicted"/>
<sequence length="522" mass="59088">MARAFDVEPVDPFAQITAPPADETPEQRRIRERREEEERKISEQIDEALKLEREEVRVKRRNRLKVLLLGQSESGKSTTVKNFQLKYAPKAWKQERLVWTTVVQLNLIRNVNNILDVITQEMATAPQSAAAAAPTTSRVLLEPAPAESVSPPSDLFSEKHKILKLRLVPLRGVQADLERKLGSGAFEDQGNYGRGRSHSASLVDGESHNTRRIPKEFCVRSNNSWKDRLKHGIKIPGHRPSSGGSINNTPGAWGGNEREVSLGEWGNGPTAGPDEVTGIIAECRDDIKALWEDRVVQSVLSKKKYRVDESSGFFLNDIDRIATQNYTPSDDDVVRARLRTVGVQEHQFVFEEGKHKGTEWQIFDVGGSRSSRASWAPFFDDIDAIIFLAPLSVFDEKLIEDTRVNRLQDSYELWKQVTSSTILENTQIILFLNKYDLLAKKLKRGVRIRDFISSYGERDNTPEAAVKYFEAHFKEVHRKLSRSDRPFFVHVTSAVDTKGTIATLSVVEDSILRRHLVNAQLL</sequence>
<evidence type="ECO:0000256" key="5">
    <source>
        <dbReference type="PIRSR" id="PIRSR601019-2"/>
    </source>
</evidence>
<keyword evidence="5" id="KW-0460">Magnesium</keyword>
<dbReference type="InterPro" id="IPR001019">
    <property type="entry name" value="Gprotein_alpha_su"/>
</dbReference>
<comment type="caution">
    <text evidence="7">The sequence shown here is derived from an EMBL/GenBank/DDBJ whole genome shotgun (WGS) entry which is preliminary data.</text>
</comment>
<accession>A0A9P6L5R1</accession>
<dbReference type="PRINTS" id="PR00318">
    <property type="entry name" value="GPROTEINA"/>
</dbReference>
<evidence type="ECO:0000256" key="4">
    <source>
        <dbReference type="PIRSR" id="PIRSR601019-1"/>
    </source>
</evidence>